<gene>
    <name evidence="25" type="ORF">NNL38_17440</name>
</gene>
<keyword evidence="26" id="KW-1185">Reference proteome</keyword>
<dbReference type="Pfam" id="PF00072">
    <property type="entry name" value="Response_reg"/>
    <property type="match status" value="1"/>
</dbReference>
<evidence type="ECO:0000256" key="10">
    <source>
        <dbReference type="ARBA" id="ARBA00022840"/>
    </source>
</evidence>
<dbReference type="Gene3D" id="1.10.287.130">
    <property type="match status" value="1"/>
</dbReference>
<feature type="coiled-coil region" evidence="16">
    <location>
        <begin position="397"/>
        <end position="424"/>
    </location>
</feature>
<dbReference type="Gene3D" id="3.40.50.2300">
    <property type="match status" value="1"/>
</dbReference>
<feature type="domain" description="PAC" evidence="22">
    <location>
        <begin position="771"/>
        <end position="823"/>
    </location>
</feature>
<reference evidence="25" key="1">
    <citation type="submission" date="2022-07" db="EMBL/GenBank/DDBJ databases">
        <title>Genome sequencing of Photobacterium atrarenae GJH2-4.</title>
        <authorList>
            <person name="Park S.-J."/>
        </authorList>
    </citation>
    <scope>NUCLEOTIDE SEQUENCE</scope>
    <source>
        <strain evidence="25">GJH2-4</strain>
    </source>
</reference>
<name>A0ABY5GMJ1_9GAMM</name>
<feature type="domain" description="PAS" evidence="21">
    <location>
        <begin position="561"/>
        <end position="613"/>
    </location>
</feature>
<dbReference type="InterPro" id="IPR036097">
    <property type="entry name" value="HisK_dim/P_sf"/>
</dbReference>
<evidence type="ECO:0000256" key="9">
    <source>
        <dbReference type="ARBA" id="ARBA00022777"/>
    </source>
</evidence>
<dbReference type="Gene3D" id="3.30.565.10">
    <property type="entry name" value="Histidine kinase-like ATPase, C-terminal domain"/>
    <property type="match status" value="1"/>
</dbReference>
<feature type="domain" description="HPt" evidence="24">
    <location>
        <begin position="1541"/>
        <end position="1634"/>
    </location>
</feature>
<dbReference type="InterPro" id="IPR000700">
    <property type="entry name" value="PAS-assoc_C"/>
</dbReference>
<dbReference type="SUPFAM" id="SSF55785">
    <property type="entry name" value="PYP-like sensor domain (PAS domain)"/>
    <property type="match status" value="4"/>
</dbReference>
<feature type="domain" description="Histidine kinase" evidence="19">
    <location>
        <begin position="976"/>
        <end position="1201"/>
    </location>
</feature>
<dbReference type="PROSITE" id="PS50110">
    <property type="entry name" value="RESPONSE_REGULATORY"/>
    <property type="match status" value="1"/>
</dbReference>
<dbReference type="InterPro" id="IPR005467">
    <property type="entry name" value="His_kinase_dom"/>
</dbReference>
<dbReference type="EMBL" id="CP101509">
    <property type="protein sequence ID" value="UTV30361.1"/>
    <property type="molecule type" value="Genomic_DNA"/>
</dbReference>
<dbReference type="CDD" id="cd16922">
    <property type="entry name" value="HATPase_EvgS-ArcB-TorS-like"/>
    <property type="match status" value="1"/>
</dbReference>
<dbReference type="EC" id="2.7.13.3" evidence="3"/>
<keyword evidence="11 18" id="KW-1133">Transmembrane helix</keyword>
<dbReference type="SUPFAM" id="SSF47226">
    <property type="entry name" value="Histidine-containing phosphotransfer domain, HPT domain"/>
    <property type="match status" value="1"/>
</dbReference>
<dbReference type="InterPro" id="IPR036890">
    <property type="entry name" value="HATPase_C_sf"/>
</dbReference>
<evidence type="ECO:0000256" key="5">
    <source>
        <dbReference type="ARBA" id="ARBA00022553"/>
    </source>
</evidence>
<evidence type="ECO:0000313" key="25">
    <source>
        <dbReference type="EMBL" id="UTV30361.1"/>
    </source>
</evidence>
<dbReference type="InterPro" id="IPR001610">
    <property type="entry name" value="PAC"/>
</dbReference>
<feature type="domain" description="HAMP" evidence="23">
    <location>
        <begin position="353"/>
        <end position="406"/>
    </location>
</feature>
<feature type="domain" description="PAS" evidence="21">
    <location>
        <begin position="697"/>
        <end position="767"/>
    </location>
</feature>
<evidence type="ECO:0000256" key="3">
    <source>
        <dbReference type="ARBA" id="ARBA00012438"/>
    </source>
</evidence>
<evidence type="ECO:0000259" key="23">
    <source>
        <dbReference type="PROSITE" id="PS50885"/>
    </source>
</evidence>
<dbReference type="InterPro" id="IPR035965">
    <property type="entry name" value="PAS-like_dom_sf"/>
</dbReference>
<dbReference type="SUPFAM" id="SSF47384">
    <property type="entry name" value="Homodimeric domain of signal transducing histidine kinase"/>
    <property type="match status" value="1"/>
</dbReference>
<dbReference type="SMART" id="SM00091">
    <property type="entry name" value="PAS"/>
    <property type="match status" value="4"/>
</dbReference>
<evidence type="ECO:0000256" key="11">
    <source>
        <dbReference type="ARBA" id="ARBA00022989"/>
    </source>
</evidence>
<dbReference type="InterPro" id="IPR013767">
    <property type="entry name" value="PAS_fold"/>
</dbReference>
<feature type="transmembrane region" description="Helical" evidence="18">
    <location>
        <begin position="333"/>
        <end position="353"/>
    </location>
</feature>
<dbReference type="Pfam" id="PF00512">
    <property type="entry name" value="HisKA"/>
    <property type="match status" value="1"/>
</dbReference>
<feature type="modified residue" description="Phosphohistidine" evidence="14">
    <location>
        <position position="1580"/>
    </location>
</feature>
<dbReference type="SUPFAM" id="SSF52172">
    <property type="entry name" value="CheY-like"/>
    <property type="match status" value="1"/>
</dbReference>
<dbReference type="Pfam" id="PF01627">
    <property type="entry name" value="Hpt"/>
    <property type="match status" value="1"/>
</dbReference>
<keyword evidence="16" id="KW-0175">Coiled coil</keyword>
<dbReference type="InterPro" id="IPR013655">
    <property type="entry name" value="PAS_fold_3"/>
</dbReference>
<keyword evidence="13 18" id="KW-0472">Membrane</keyword>
<dbReference type="Pfam" id="PF00672">
    <property type="entry name" value="HAMP"/>
    <property type="match status" value="1"/>
</dbReference>
<keyword evidence="4" id="KW-1003">Cell membrane</keyword>
<evidence type="ECO:0000259" key="20">
    <source>
        <dbReference type="PROSITE" id="PS50110"/>
    </source>
</evidence>
<evidence type="ECO:0000256" key="18">
    <source>
        <dbReference type="SAM" id="Phobius"/>
    </source>
</evidence>
<dbReference type="Gene3D" id="6.10.340.10">
    <property type="match status" value="1"/>
</dbReference>
<dbReference type="SMART" id="SM00388">
    <property type="entry name" value="HisKA"/>
    <property type="match status" value="1"/>
</dbReference>
<dbReference type="Pfam" id="PF08447">
    <property type="entry name" value="PAS_3"/>
    <property type="match status" value="2"/>
</dbReference>
<keyword evidence="7 18" id="KW-0812">Transmembrane</keyword>
<evidence type="ECO:0000259" key="22">
    <source>
        <dbReference type="PROSITE" id="PS50113"/>
    </source>
</evidence>
<dbReference type="Pfam" id="PF02518">
    <property type="entry name" value="HATPase_c"/>
    <property type="match status" value="1"/>
</dbReference>
<dbReference type="SUPFAM" id="SSF158472">
    <property type="entry name" value="HAMP domain-like"/>
    <property type="match status" value="1"/>
</dbReference>
<dbReference type="PROSITE" id="PS50113">
    <property type="entry name" value="PAC"/>
    <property type="match status" value="3"/>
</dbReference>
<dbReference type="InterPro" id="IPR000014">
    <property type="entry name" value="PAS"/>
</dbReference>
<dbReference type="Gene3D" id="1.20.120.160">
    <property type="entry name" value="HPT domain"/>
    <property type="match status" value="1"/>
</dbReference>
<dbReference type="PANTHER" id="PTHR45339">
    <property type="entry name" value="HYBRID SIGNAL TRANSDUCTION HISTIDINE KINASE J"/>
    <property type="match status" value="1"/>
</dbReference>
<evidence type="ECO:0000256" key="15">
    <source>
        <dbReference type="PROSITE-ProRule" id="PRU00169"/>
    </source>
</evidence>
<dbReference type="InterPro" id="IPR003661">
    <property type="entry name" value="HisK_dim/P_dom"/>
</dbReference>
<dbReference type="NCBIfam" id="TIGR00229">
    <property type="entry name" value="sensory_box"/>
    <property type="match status" value="3"/>
</dbReference>
<feature type="compositionally biased region" description="Basic and acidic residues" evidence="17">
    <location>
        <begin position="1514"/>
        <end position="1523"/>
    </location>
</feature>
<dbReference type="PROSITE" id="PS50885">
    <property type="entry name" value="HAMP"/>
    <property type="match status" value="1"/>
</dbReference>
<dbReference type="Pfam" id="PF13426">
    <property type="entry name" value="PAS_9"/>
    <property type="match status" value="1"/>
</dbReference>
<feature type="domain" description="PAS" evidence="21">
    <location>
        <begin position="417"/>
        <end position="490"/>
    </location>
</feature>
<dbReference type="InterPro" id="IPR036641">
    <property type="entry name" value="HPT_dom_sf"/>
</dbReference>
<evidence type="ECO:0000256" key="8">
    <source>
        <dbReference type="ARBA" id="ARBA00022741"/>
    </source>
</evidence>
<evidence type="ECO:0000259" key="19">
    <source>
        <dbReference type="PROSITE" id="PS50109"/>
    </source>
</evidence>
<feature type="region of interest" description="Disordered" evidence="17">
    <location>
        <begin position="1500"/>
        <end position="1523"/>
    </location>
</feature>
<feature type="domain" description="PAC" evidence="22">
    <location>
        <begin position="906"/>
        <end position="958"/>
    </location>
</feature>
<evidence type="ECO:0000313" key="26">
    <source>
        <dbReference type="Proteomes" id="UP001057998"/>
    </source>
</evidence>
<dbReference type="CDD" id="cd00130">
    <property type="entry name" value="PAS"/>
    <property type="match status" value="4"/>
</dbReference>
<dbReference type="InterPro" id="IPR003594">
    <property type="entry name" value="HATPase_dom"/>
</dbReference>
<dbReference type="Pfam" id="PF00989">
    <property type="entry name" value="PAS"/>
    <property type="match status" value="1"/>
</dbReference>
<protein>
    <recommendedName>
        <fullName evidence="3">histidine kinase</fullName>
        <ecNumber evidence="3">2.7.13.3</ecNumber>
    </recommendedName>
</protein>
<dbReference type="SMART" id="SM00448">
    <property type="entry name" value="REC"/>
    <property type="match status" value="1"/>
</dbReference>
<dbReference type="Gene3D" id="2.10.70.100">
    <property type="match status" value="1"/>
</dbReference>
<keyword evidence="10" id="KW-0067">ATP-binding</keyword>
<dbReference type="SUPFAM" id="SSF55874">
    <property type="entry name" value="ATPase domain of HSP90 chaperone/DNA topoisomerase II/histidine kinase"/>
    <property type="match status" value="1"/>
</dbReference>
<dbReference type="PROSITE" id="PS50894">
    <property type="entry name" value="HPT"/>
    <property type="match status" value="1"/>
</dbReference>
<comment type="catalytic activity">
    <reaction evidence="1">
        <text>ATP + protein L-histidine = ADP + protein N-phospho-L-histidine.</text>
        <dbReference type="EC" id="2.7.13.3"/>
    </reaction>
</comment>
<organism evidence="25 26">
    <name type="scientific">Photobacterium atrarenae</name>
    <dbReference type="NCBI Taxonomy" id="865757"/>
    <lineage>
        <taxon>Bacteria</taxon>
        <taxon>Pseudomonadati</taxon>
        <taxon>Pseudomonadota</taxon>
        <taxon>Gammaproteobacteria</taxon>
        <taxon>Vibrionales</taxon>
        <taxon>Vibrionaceae</taxon>
        <taxon>Photobacterium</taxon>
    </lineage>
</organism>
<dbReference type="SMART" id="SM00387">
    <property type="entry name" value="HATPase_c"/>
    <property type="match status" value="1"/>
</dbReference>
<evidence type="ECO:0000256" key="16">
    <source>
        <dbReference type="SAM" id="Coils"/>
    </source>
</evidence>
<dbReference type="InterPro" id="IPR003660">
    <property type="entry name" value="HAMP_dom"/>
</dbReference>
<evidence type="ECO:0000256" key="2">
    <source>
        <dbReference type="ARBA" id="ARBA00004651"/>
    </source>
</evidence>
<evidence type="ECO:0000256" key="13">
    <source>
        <dbReference type="ARBA" id="ARBA00023136"/>
    </source>
</evidence>
<dbReference type="Proteomes" id="UP001057998">
    <property type="component" value="Chromosome 2"/>
</dbReference>
<sequence>MKLYQKIASIFIFFGLLLMALTFATSHKSKAIINDQSLLQIEREAELLIGMIERNLFERYHDSRAFTLSLGALSKQGFNSLAHSTSTIKNLNTFVGNYKVYKRIIITDTKGNLIAASDRNKRGQPLPALKLNPQQLQQTTWFQNAIHGRFLSPDDGEGTTVAGPMRNIIRAVNPAPDSYEMVYTSRLLSTQGEVLGLWINVVDFQVIEKIVGEAYELLAQRGMPSTELTILDRSGNIIVDYDPVGQLKADYTRDFSVLGQLNLARNGVEGARLAVAGLSGSNVSLHYRKQIEQITGYANSHGAYDYPGLGWSALVRIPVDEAFKAANALQRNILILSFIVILIILCTGVLMALRISLPLQRITAVIRQLAHGNMAVDIPPYKNQDELSEVSHATQILKTKLIEREVLQKQTEEQQQELDIQRRAINATATGIVVSDMTQPDSPLIYVNRAFELLTGYQSDEVLGRNCRFLQGDDHDQEALTRLRQAIKDGHSCSVVLRNYKQDGTLFYNNLRIDPVYDEHSTLTHFIGVQTDITELKHKQERDQLELENIIDERTQEFKESESRLRTVFDTAIDGTVVIHDNGTILDINKSIELIFGRGRDELIGAGIELLIPVIDQTTGSLPLPLDSSTNEKDHANGTPTETTGKHKSGRDIPIELSVGRTQLGNSTAFVCVIRDITAQKMVQDREHALQQELAKREVIYRAAFSQAAIGIARVSLDGQWLEVNDKLCEILGYTQQELLATKLHSVICPDDLEAELTLLNQLINENRKSYSNDRRVLTKAQQAVWVKISASLVKESTHEPKYFIVVIEDISERKQFEHELNQSRHQKEALLMGRRLASEAGGISHWSWDIINNEIHWDEASYTLYGLTDKTTALDYDTWRQFVHPDDLNHVDEMIHDSFEQRSSFSSEFRIIHGITHEIRWLKSAADFVIENGEPIKLYGICLDITEEKLTQMELEKESQSARQANEAKSRFLATMSHEIRTPMNGVIGMIDLLRETQLSDDQKRMAATIRDSAFSLLDVINDILDFSKIEAGKIELELTPTSLLSVVEKTVDSLWAHASNKKVRLYLEPDLNIPNRLMLDPVRLRQVMLNLLGNAIKFSQGRRQPGIVLIKTHYLAAPQHQEQITIEIIDNGVGMSESQQGKLFQPFTQADSSTTRKYGGTGLGLTISKSFIEIMGGHIEVESELNIGSTFRIKLPANQVNGATTEFDNIDIHGLHVFVFIKDLHLTQCVKATLGQTGCDYQLHDPSDSHEDILAQWQQRSVSPDVIITDIQDLNLAFQALKRDQSTQPDLRFVILNDNPATSKGLVSNNVYIAGSHPLKPSELVFGLAVITGRESPIIDWTFEDSHTAEPLPIVPISRSEAERQGSLILVAEDQPTNREVIGQQLTRLGYVCDMAPDGLEALEMWKSGHYRLLLTDCHMPNMDGFELTKAIREEESKHPDLETTTIIAITANALVGEGDHCLGSGMNDYLTKPVELSKLRETLSRWMKHHVDPVHTPIVPTKDNIADEPDEPRRPEHLSKLDHPVNFDHITTVLGTDNPAIHDQILASFWCSLQQDVSRLQCAVEAKDPVEIRKFAHAAKGAARSSGCIALSTLFDDIEQQAPSRNWENIHSLQQQLHSQIESLERFLRGSKVIE</sequence>
<dbReference type="CDD" id="cd17546">
    <property type="entry name" value="REC_hyHK_CKI1_RcsC-like"/>
    <property type="match status" value="1"/>
</dbReference>
<dbReference type="PANTHER" id="PTHR45339:SF1">
    <property type="entry name" value="HYBRID SIGNAL TRANSDUCTION HISTIDINE KINASE J"/>
    <property type="match status" value="1"/>
</dbReference>
<dbReference type="SMART" id="SM00086">
    <property type="entry name" value="PAC"/>
    <property type="match status" value="4"/>
</dbReference>
<keyword evidence="8" id="KW-0547">Nucleotide-binding</keyword>
<evidence type="ECO:0000256" key="7">
    <source>
        <dbReference type="ARBA" id="ARBA00022692"/>
    </source>
</evidence>
<dbReference type="Gene3D" id="3.30.450.20">
    <property type="entry name" value="PAS domain"/>
    <property type="match status" value="4"/>
</dbReference>
<comment type="subcellular location">
    <subcellularLocation>
        <location evidence="2">Cell membrane</location>
        <topology evidence="2">Multi-pass membrane protein</topology>
    </subcellularLocation>
</comment>
<evidence type="ECO:0000256" key="17">
    <source>
        <dbReference type="SAM" id="MobiDB-lite"/>
    </source>
</evidence>
<evidence type="ECO:0000256" key="12">
    <source>
        <dbReference type="ARBA" id="ARBA00023012"/>
    </source>
</evidence>
<dbReference type="SMART" id="SM00304">
    <property type="entry name" value="HAMP"/>
    <property type="match status" value="1"/>
</dbReference>
<feature type="region of interest" description="Disordered" evidence="17">
    <location>
        <begin position="623"/>
        <end position="652"/>
    </location>
</feature>
<feature type="domain" description="Response regulatory" evidence="20">
    <location>
        <begin position="1370"/>
        <end position="1490"/>
    </location>
</feature>
<dbReference type="InterPro" id="IPR008207">
    <property type="entry name" value="Sig_transdc_His_kin_Hpt_dom"/>
</dbReference>
<keyword evidence="6" id="KW-0808">Transferase</keyword>
<evidence type="ECO:0000256" key="4">
    <source>
        <dbReference type="ARBA" id="ARBA00022475"/>
    </source>
</evidence>
<evidence type="ECO:0000259" key="24">
    <source>
        <dbReference type="PROSITE" id="PS50894"/>
    </source>
</evidence>
<dbReference type="PROSITE" id="PS50109">
    <property type="entry name" value="HIS_KIN"/>
    <property type="match status" value="1"/>
</dbReference>
<dbReference type="PROSITE" id="PS50112">
    <property type="entry name" value="PAS"/>
    <property type="match status" value="3"/>
</dbReference>
<keyword evidence="12" id="KW-0902">Two-component regulatory system</keyword>
<dbReference type="PRINTS" id="PR00344">
    <property type="entry name" value="BCTRLSENSOR"/>
</dbReference>
<dbReference type="RefSeq" id="WP_255391711.1">
    <property type="nucleotide sequence ID" value="NZ_CP101509.1"/>
</dbReference>
<accession>A0ABY5GMJ1</accession>
<dbReference type="CDD" id="cd00082">
    <property type="entry name" value="HisKA"/>
    <property type="match status" value="1"/>
</dbReference>
<evidence type="ECO:0000259" key="21">
    <source>
        <dbReference type="PROSITE" id="PS50112"/>
    </source>
</evidence>
<feature type="modified residue" description="4-aspartylphosphate" evidence="15">
    <location>
        <position position="1419"/>
    </location>
</feature>
<dbReference type="InterPro" id="IPR011006">
    <property type="entry name" value="CheY-like_superfamily"/>
</dbReference>
<dbReference type="InterPro" id="IPR004358">
    <property type="entry name" value="Sig_transdc_His_kin-like_C"/>
</dbReference>
<proteinExistence type="predicted"/>
<keyword evidence="9" id="KW-0418">Kinase</keyword>
<feature type="domain" description="PAC" evidence="22">
    <location>
        <begin position="491"/>
        <end position="545"/>
    </location>
</feature>
<evidence type="ECO:0000256" key="14">
    <source>
        <dbReference type="PROSITE-ProRule" id="PRU00110"/>
    </source>
</evidence>
<dbReference type="InterPro" id="IPR001789">
    <property type="entry name" value="Sig_transdc_resp-reg_receiver"/>
</dbReference>
<keyword evidence="5 15" id="KW-0597">Phosphoprotein</keyword>
<evidence type="ECO:0000256" key="1">
    <source>
        <dbReference type="ARBA" id="ARBA00000085"/>
    </source>
</evidence>
<evidence type="ECO:0000256" key="6">
    <source>
        <dbReference type="ARBA" id="ARBA00022679"/>
    </source>
</evidence>